<protein>
    <submittedName>
        <fullName evidence="2">Uncharacterized protein</fullName>
    </submittedName>
</protein>
<feature type="region of interest" description="Disordered" evidence="1">
    <location>
        <begin position="47"/>
        <end position="463"/>
    </location>
</feature>
<feature type="compositionally biased region" description="Gly residues" evidence="1">
    <location>
        <begin position="424"/>
        <end position="440"/>
    </location>
</feature>
<accession>A0A836BY50</accession>
<comment type="caution">
    <text evidence="2">The sequence shown here is derived from an EMBL/GenBank/DDBJ whole genome shotgun (WGS) entry which is preliminary data.</text>
</comment>
<organism evidence="2 3">
    <name type="scientific">Edaphochlamys debaryana</name>
    <dbReference type="NCBI Taxonomy" id="47281"/>
    <lineage>
        <taxon>Eukaryota</taxon>
        <taxon>Viridiplantae</taxon>
        <taxon>Chlorophyta</taxon>
        <taxon>core chlorophytes</taxon>
        <taxon>Chlorophyceae</taxon>
        <taxon>CS clade</taxon>
        <taxon>Chlamydomonadales</taxon>
        <taxon>Chlamydomonadales incertae sedis</taxon>
        <taxon>Edaphochlamys</taxon>
    </lineage>
</organism>
<name>A0A836BY50_9CHLO</name>
<feature type="compositionally biased region" description="Low complexity" evidence="1">
    <location>
        <begin position="316"/>
        <end position="327"/>
    </location>
</feature>
<keyword evidence="3" id="KW-1185">Reference proteome</keyword>
<evidence type="ECO:0000313" key="3">
    <source>
        <dbReference type="Proteomes" id="UP000612055"/>
    </source>
</evidence>
<reference evidence="2" key="1">
    <citation type="journal article" date="2020" name="bioRxiv">
        <title>Comparative genomics of Chlamydomonas.</title>
        <authorList>
            <person name="Craig R.J."/>
            <person name="Hasan A.R."/>
            <person name="Ness R.W."/>
            <person name="Keightley P.D."/>
        </authorList>
    </citation>
    <scope>NUCLEOTIDE SEQUENCE</scope>
    <source>
        <strain evidence="2">CCAP 11/70</strain>
    </source>
</reference>
<gene>
    <name evidence="2" type="ORF">HYH03_008269</name>
</gene>
<dbReference type="AlphaFoldDB" id="A0A836BY50"/>
<feature type="compositionally biased region" description="Low complexity" evidence="1">
    <location>
        <begin position="181"/>
        <end position="247"/>
    </location>
</feature>
<dbReference type="Proteomes" id="UP000612055">
    <property type="component" value="Unassembled WGS sequence"/>
</dbReference>
<feature type="compositionally biased region" description="Polar residues" evidence="1">
    <location>
        <begin position="52"/>
        <end position="66"/>
    </location>
</feature>
<dbReference type="EMBL" id="JAEHOE010000037">
    <property type="protein sequence ID" value="KAG2493451.1"/>
    <property type="molecule type" value="Genomic_DNA"/>
</dbReference>
<feature type="compositionally biased region" description="Acidic residues" evidence="1">
    <location>
        <begin position="145"/>
        <end position="171"/>
    </location>
</feature>
<dbReference type="PROSITE" id="PS50330">
    <property type="entry name" value="UIM"/>
    <property type="match status" value="1"/>
</dbReference>
<feature type="compositionally biased region" description="Polar residues" evidence="1">
    <location>
        <begin position="409"/>
        <end position="419"/>
    </location>
</feature>
<feature type="compositionally biased region" description="Basic and acidic residues" evidence="1">
    <location>
        <begin position="128"/>
        <end position="144"/>
    </location>
</feature>
<dbReference type="InterPro" id="IPR003903">
    <property type="entry name" value="UIM_dom"/>
</dbReference>
<sequence length="463" mass="45535">MSKLRLASRTRAGPGLSEKEQIELAIRLSLQQEQAQQQVAHKDLLTKFDSAASAQPRQPGSAQPQVQAPVESLSGEELAIPCDPVDRAEDGGLAAQHRAPKAGAQPAEPTGRQAAETLSKRKAATRRTYRDMSDSEDEGGHAGDADDYAPEPECSEEEGSDSDFEADESEDERPKKKARKSQAAAKKAPAAKKAAAGGRGKAAGAAAPKPAAAAKEPKPAAAQAATVKAAAATSGKGKTSGAAAKAAPPAPEPPPVNASMAAEAEDGEGQELAPKGADPDAGDTDAAAGVGPTGDGQQAMSKGLVGAKPAGPPKAKPAGIPKAVPAGIPKPKPAAPAKAVAPEPSGALARAASKPFSLPKPSVGPGGAAGKVMPQVPKPLGLSNRTPSAGAPSSSAPFKPPVLPGASGANGTSVGSKSTPAAAAGGGPSVKPLGSGGGGIKFPPGSGAYMVSGLRRPSKKPAA</sequence>
<feature type="compositionally biased region" description="Low complexity" evidence="1">
    <location>
        <begin position="387"/>
        <end position="397"/>
    </location>
</feature>
<evidence type="ECO:0000256" key="1">
    <source>
        <dbReference type="SAM" id="MobiDB-lite"/>
    </source>
</evidence>
<proteinExistence type="predicted"/>
<evidence type="ECO:0000313" key="2">
    <source>
        <dbReference type="EMBL" id="KAG2493451.1"/>
    </source>
</evidence>